<keyword evidence="6 13" id="KW-0808">Transferase</keyword>
<dbReference type="GO" id="GO:0071731">
    <property type="term" value="P:response to nitric oxide"/>
    <property type="evidence" value="ECO:0007669"/>
    <property type="project" value="TreeGrafter"/>
</dbReference>
<comment type="pathway">
    <text evidence="2">Lipid metabolism.</text>
</comment>
<dbReference type="PANTHER" id="PTHR31650">
    <property type="entry name" value="O-ACYLTRANSFERASE (WSD1-LIKE) FAMILY PROTEIN"/>
    <property type="match status" value="1"/>
</dbReference>
<evidence type="ECO:0000259" key="12">
    <source>
        <dbReference type="Pfam" id="PF06974"/>
    </source>
</evidence>
<dbReference type="EMBL" id="JAOJ01000002">
    <property type="protein sequence ID" value="EUA71077.1"/>
    <property type="molecule type" value="Genomic_DNA"/>
</dbReference>
<dbReference type="GO" id="GO:0019432">
    <property type="term" value="P:triglyceride biosynthetic process"/>
    <property type="evidence" value="ECO:0007669"/>
    <property type="project" value="UniProtKB-UniPathway"/>
</dbReference>
<evidence type="ECO:0000313" key="13">
    <source>
        <dbReference type="EMBL" id="EUA71077.1"/>
    </source>
</evidence>
<dbReference type="GO" id="GO:0006071">
    <property type="term" value="P:glycerol metabolic process"/>
    <property type="evidence" value="ECO:0007669"/>
    <property type="project" value="UniProtKB-KW"/>
</dbReference>
<dbReference type="AlphaFoldDB" id="X8DR18"/>
<dbReference type="Pfam" id="PF06974">
    <property type="entry name" value="WS_DGAT_C"/>
    <property type="match status" value="1"/>
</dbReference>
<reference evidence="13 14" key="1">
    <citation type="submission" date="2013-12" db="EMBL/GenBank/DDBJ databases">
        <authorList>
            <person name="Zelazny A."/>
            <person name="Olivier K."/>
            <person name="Holland S."/>
            <person name="Lenaerts A."/>
            <person name="Ordway D."/>
            <person name="DeGroote M.A."/>
            <person name="Parker T."/>
            <person name="Sizemore C."/>
            <person name="Tallon L.J."/>
            <person name="Sadzewicz L.K."/>
            <person name="Sengamalay N."/>
            <person name="Fraser C.M."/>
            <person name="Hine E."/>
            <person name="Shefchek K.A."/>
            <person name="Das S.P."/>
            <person name="Tettelin H."/>
        </authorList>
    </citation>
    <scope>NUCLEOTIDE SEQUENCE [LARGE SCALE GENOMIC DNA]</scope>
    <source>
        <strain evidence="13 14">1513</strain>
    </source>
</reference>
<evidence type="ECO:0000256" key="3">
    <source>
        <dbReference type="ARBA" id="ARBA00009587"/>
    </source>
</evidence>
<dbReference type="PATRIC" id="fig|1299321.3.peg.1804"/>
<dbReference type="GO" id="GO:0051701">
    <property type="term" value="P:biological process involved in interaction with host"/>
    <property type="evidence" value="ECO:0007669"/>
    <property type="project" value="TreeGrafter"/>
</dbReference>
<evidence type="ECO:0000256" key="9">
    <source>
        <dbReference type="ARBA" id="ARBA00023315"/>
    </source>
</evidence>
<keyword evidence="5" id="KW-0444">Lipid biosynthesis</keyword>
<keyword evidence="9 13" id="KW-0012">Acyltransferase</keyword>
<gene>
    <name evidence="13" type="ORF">I540_1874</name>
</gene>
<comment type="caution">
    <text evidence="13">The sequence shown here is derived from an EMBL/GenBank/DDBJ whole genome shotgun (WGS) entry which is preliminary data.</text>
</comment>
<comment type="catalytic activity">
    <reaction evidence="10">
        <text>an acyl-CoA + a 1,2-diacyl-sn-glycerol = a triacyl-sn-glycerol + CoA</text>
        <dbReference type="Rhea" id="RHEA:10868"/>
        <dbReference type="ChEBI" id="CHEBI:17815"/>
        <dbReference type="ChEBI" id="CHEBI:57287"/>
        <dbReference type="ChEBI" id="CHEBI:58342"/>
        <dbReference type="ChEBI" id="CHEBI:64615"/>
        <dbReference type="EC" id="2.3.1.20"/>
    </reaction>
</comment>
<evidence type="ECO:0000256" key="5">
    <source>
        <dbReference type="ARBA" id="ARBA00022516"/>
    </source>
</evidence>
<dbReference type="Pfam" id="PF03007">
    <property type="entry name" value="WS_DGAT_cat"/>
    <property type="match status" value="1"/>
</dbReference>
<organism evidence="13 14">
    <name type="scientific">Mycobacteroides abscessus subsp. bolletii 1513</name>
    <dbReference type="NCBI Taxonomy" id="1299321"/>
    <lineage>
        <taxon>Bacteria</taxon>
        <taxon>Bacillati</taxon>
        <taxon>Actinomycetota</taxon>
        <taxon>Actinomycetes</taxon>
        <taxon>Mycobacteriales</taxon>
        <taxon>Mycobacteriaceae</taxon>
        <taxon>Mycobacteroides</taxon>
        <taxon>Mycobacteroides abscessus</taxon>
    </lineage>
</organism>
<dbReference type="InterPro" id="IPR009721">
    <property type="entry name" value="O-acyltransferase_WSD1_C"/>
</dbReference>
<comment type="pathway">
    <text evidence="1">Glycerolipid metabolism; triacylglycerol biosynthesis.</text>
</comment>
<dbReference type="InterPro" id="IPR045034">
    <property type="entry name" value="O-acyltransferase_WSD1-like"/>
</dbReference>
<feature type="domain" description="O-acyltransferase WSD1-like N-terminal" evidence="11">
    <location>
        <begin position="12"/>
        <end position="84"/>
    </location>
</feature>
<sequence length="278" mass="30082">MTGALKWASRPLKFAKLLPATIGVIPAWLERSKRGEAMSAPFSAPRTSFNSTITSRRNVGYAQLDLEDVRAVKNHFGVKVNDVVMAICAGALRKYLDDRGELPDNSLVAMVPVSVHEKSDRPGRNQVSGMFSRLETNVDDPVERLNAIAAANNIAKDHTAVLGATLLQDWSQFAAPAVFGTAMRVYSRIRLADRHPVIHNLVVSNVPGPQVPLYFLGAQVIGMYPLGPIFHGAALTVTVMSLDGKLNVGLISCPDLMPDLGTLTDDFGVALEELKARI</sequence>
<dbReference type="UniPathway" id="UPA00282"/>
<evidence type="ECO:0000256" key="6">
    <source>
        <dbReference type="ARBA" id="ARBA00022679"/>
    </source>
</evidence>
<keyword evidence="8" id="KW-0443">Lipid metabolism</keyword>
<evidence type="ECO:0000259" key="11">
    <source>
        <dbReference type="Pfam" id="PF03007"/>
    </source>
</evidence>
<accession>X8DR18</accession>
<dbReference type="GO" id="GO:0005886">
    <property type="term" value="C:plasma membrane"/>
    <property type="evidence" value="ECO:0007669"/>
    <property type="project" value="TreeGrafter"/>
</dbReference>
<evidence type="ECO:0000256" key="10">
    <source>
        <dbReference type="ARBA" id="ARBA00048109"/>
    </source>
</evidence>
<evidence type="ECO:0000256" key="2">
    <source>
        <dbReference type="ARBA" id="ARBA00005189"/>
    </source>
</evidence>
<protein>
    <recommendedName>
        <fullName evidence="4">diacylglycerol O-acyltransferase</fullName>
        <ecNumber evidence="4">2.3.1.20</ecNumber>
    </recommendedName>
</protein>
<evidence type="ECO:0000256" key="7">
    <source>
        <dbReference type="ARBA" id="ARBA00022798"/>
    </source>
</evidence>
<evidence type="ECO:0000256" key="1">
    <source>
        <dbReference type="ARBA" id="ARBA00004771"/>
    </source>
</evidence>
<dbReference type="Proteomes" id="UP000023351">
    <property type="component" value="Unassembled WGS sequence"/>
</dbReference>
<evidence type="ECO:0000313" key="14">
    <source>
        <dbReference type="Proteomes" id="UP000023351"/>
    </source>
</evidence>
<dbReference type="GO" id="GO:0004144">
    <property type="term" value="F:diacylglycerol O-acyltransferase activity"/>
    <property type="evidence" value="ECO:0007669"/>
    <property type="project" value="UniProtKB-EC"/>
</dbReference>
<proteinExistence type="inferred from homology"/>
<dbReference type="GO" id="GO:0001666">
    <property type="term" value="P:response to hypoxia"/>
    <property type="evidence" value="ECO:0007669"/>
    <property type="project" value="TreeGrafter"/>
</dbReference>
<feature type="domain" description="O-acyltransferase WSD1 C-terminal" evidence="12">
    <location>
        <begin position="125"/>
        <end position="275"/>
    </location>
</feature>
<evidence type="ECO:0000256" key="4">
    <source>
        <dbReference type="ARBA" id="ARBA00013244"/>
    </source>
</evidence>
<dbReference type="EC" id="2.3.1.20" evidence="4"/>
<name>X8DR18_9MYCO</name>
<comment type="similarity">
    <text evidence="3">Belongs to the long-chain O-acyltransferase family.</text>
</comment>
<dbReference type="InterPro" id="IPR004255">
    <property type="entry name" value="O-acyltransferase_WSD1_N"/>
</dbReference>
<dbReference type="PANTHER" id="PTHR31650:SF1">
    <property type="entry name" value="WAX ESTER SYNTHASE_DIACYLGLYCEROL ACYLTRANSFERASE 4-RELATED"/>
    <property type="match status" value="1"/>
</dbReference>
<evidence type="ECO:0000256" key="8">
    <source>
        <dbReference type="ARBA" id="ARBA00023098"/>
    </source>
</evidence>
<keyword evidence="7" id="KW-0319">Glycerol metabolism</keyword>